<dbReference type="PANTHER" id="PTHR37464">
    <property type="entry name" value="BLL2463 PROTEIN"/>
    <property type="match status" value="1"/>
</dbReference>
<protein>
    <submittedName>
        <fullName evidence="4">BatA and WFA domain-containing protein</fullName>
    </submittedName>
</protein>
<proteinExistence type="predicted"/>
<accession>A0ABT6FA67</accession>
<evidence type="ECO:0000256" key="1">
    <source>
        <dbReference type="SAM" id="MobiDB-lite"/>
    </source>
</evidence>
<dbReference type="Pfam" id="PF07584">
    <property type="entry name" value="BatA"/>
    <property type="match status" value="1"/>
</dbReference>
<reference evidence="4 5" key="1">
    <citation type="submission" date="2023-03" db="EMBL/GenBank/DDBJ databases">
        <title>Paludisphaera mucosa sp. nov. a novel planctomycete from northern fen.</title>
        <authorList>
            <person name="Ivanova A."/>
        </authorList>
    </citation>
    <scope>NUCLEOTIDE SEQUENCE [LARGE SCALE GENOMIC DNA]</scope>
    <source>
        <strain evidence="4 5">Pla2</strain>
    </source>
</reference>
<name>A0ABT6FA67_9BACT</name>
<feature type="region of interest" description="Disordered" evidence="1">
    <location>
        <begin position="246"/>
        <end position="268"/>
    </location>
</feature>
<feature type="transmembrane region" description="Helical" evidence="2">
    <location>
        <begin position="682"/>
        <end position="701"/>
    </location>
</feature>
<dbReference type="PANTHER" id="PTHR37464:SF1">
    <property type="entry name" value="BLL2463 PROTEIN"/>
    <property type="match status" value="1"/>
</dbReference>
<feature type="transmembrane region" description="Helical" evidence="2">
    <location>
        <begin position="74"/>
        <end position="92"/>
    </location>
</feature>
<dbReference type="InterPro" id="IPR036465">
    <property type="entry name" value="vWFA_dom_sf"/>
</dbReference>
<dbReference type="InterPro" id="IPR002035">
    <property type="entry name" value="VWF_A"/>
</dbReference>
<dbReference type="EMBL" id="JARRAG010000002">
    <property type="protein sequence ID" value="MDG3004486.1"/>
    <property type="molecule type" value="Genomic_DNA"/>
</dbReference>
<dbReference type="Pfam" id="PF13519">
    <property type="entry name" value="VWA_2"/>
    <property type="match status" value="1"/>
</dbReference>
<feature type="domain" description="VWFA" evidence="3">
    <location>
        <begin position="102"/>
        <end position="319"/>
    </location>
</feature>
<dbReference type="Proteomes" id="UP001216907">
    <property type="component" value="Unassembled WGS sequence"/>
</dbReference>
<gene>
    <name evidence="4" type="ORF">PZE19_11935</name>
</gene>
<evidence type="ECO:0000313" key="5">
    <source>
        <dbReference type="Proteomes" id="UP001216907"/>
    </source>
</evidence>
<dbReference type="Gene3D" id="3.40.50.410">
    <property type="entry name" value="von Willebrand factor, type A domain"/>
    <property type="match status" value="1"/>
</dbReference>
<keyword evidence="2" id="KW-0812">Transmembrane</keyword>
<sequence length="707" mass="75938">MPGNLFSRLGSLQFSSPLGWPFWAALGMVPLGIVALYFLKLRRRPVRVASTLLWRKSLEDIHVNSLFQRLRRNLLLFLQLLIAALAMLALAGPQMKGAGGQGRRFVLLVDASASMTAVDDAGGPSRLDKAKEEARKVVRDMQGDDLAMIVSFADAAKVVSNYTGDQRLLLQRIDAIAATQGTTSLREALQVAAGLANPSKQVGEGVVATTSQITPKLFIYTDGGFPDVEGFSLGNLEPEVVVIGPPPPPYTPPSEGAAPAAGPATAGDPSDNVALVALQSRRIEEKADLHQVFGRVKNYRAEAVTTEAQLVRKRLDRPGDEGGLVDAVALEIPARGEQAFQFDVPEPGVAAFEVRLTVKDSLAVDDRAFVVVGDARKARVLVVSANDRYLIDAFNTPTIVEKAEVTTVTPDEAKGEAVARDMKGGRYDLVVFDGWRPDEPPESNALYFGVFPPGAGYDAPKDVEHPAILDWNVGHPLMQYLRDLSLVYVAKARVIDPLPTAAVPLIEGDAGALAFVVPRGGFLDAVTTFPLLDGTTPNTTWFRYISFPLFLFNAVQSMGGAAGGEDAAPARPGRPILIRAETAEKTIQVAPPDGSSPKTIGRNAQGAFVDDAAVATGLYEARWTGGAAPFAVNLFDPRESDLATRGLVPAGAPESRAESYKIKIGYTPVEGARIVPDVRRDWWKLAALAALGVLVLEWYIYNRRVYV</sequence>
<feature type="transmembrane region" description="Helical" evidence="2">
    <location>
        <begin position="20"/>
        <end position="39"/>
    </location>
</feature>
<feature type="compositionally biased region" description="Low complexity" evidence="1">
    <location>
        <begin position="253"/>
        <end position="268"/>
    </location>
</feature>
<evidence type="ECO:0000259" key="3">
    <source>
        <dbReference type="SMART" id="SM00327"/>
    </source>
</evidence>
<keyword evidence="2" id="KW-0472">Membrane</keyword>
<keyword evidence="5" id="KW-1185">Reference proteome</keyword>
<dbReference type="RefSeq" id="WP_277860843.1">
    <property type="nucleotide sequence ID" value="NZ_JARRAG010000002.1"/>
</dbReference>
<evidence type="ECO:0000313" key="4">
    <source>
        <dbReference type="EMBL" id="MDG3004486.1"/>
    </source>
</evidence>
<organism evidence="4 5">
    <name type="scientific">Paludisphaera mucosa</name>
    <dbReference type="NCBI Taxonomy" id="3030827"/>
    <lineage>
        <taxon>Bacteria</taxon>
        <taxon>Pseudomonadati</taxon>
        <taxon>Planctomycetota</taxon>
        <taxon>Planctomycetia</taxon>
        <taxon>Isosphaerales</taxon>
        <taxon>Isosphaeraceae</taxon>
        <taxon>Paludisphaera</taxon>
    </lineage>
</organism>
<dbReference type="InterPro" id="IPR024163">
    <property type="entry name" value="Aerotolerance_reg_N"/>
</dbReference>
<dbReference type="SMART" id="SM00327">
    <property type="entry name" value="VWA"/>
    <property type="match status" value="1"/>
</dbReference>
<dbReference type="SUPFAM" id="SSF53300">
    <property type="entry name" value="vWA-like"/>
    <property type="match status" value="1"/>
</dbReference>
<comment type="caution">
    <text evidence="4">The sequence shown here is derived from an EMBL/GenBank/DDBJ whole genome shotgun (WGS) entry which is preliminary data.</text>
</comment>
<evidence type="ECO:0000256" key="2">
    <source>
        <dbReference type="SAM" id="Phobius"/>
    </source>
</evidence>
<keyword evidence="2" id="KW-1133">Transmembrane helix</keyword>